<dbReference type="InterPro" id="IPR050370">
    <property type="entry name" value="HES_HEY"/>
</dbReference>
<dbReference type="CDD" id="cd11410">
    <property type="entry name" value="bHLH_O_HES"/>
    <property type="match status" value="1"/>
</dbReference>
<evidence type="ECO:0000313" key="8">
    <source>
        <dbReference type="Proteomes" id="UP000272942"/>
    </source>
</evidence>
<dbReference type="PROSITE" id="PS50888">
    <property type="entry name" value="BHLH"/>
    <property type="match status" value="1"/>
</dbReference>
<dbReference type="GO" id="GO:0005634">
    <property type="term" value="C:nucleus"/>
    <property type="evidence" value="ECO:0007669"/>
    <property type="project" value="UniProtKB-SubCell"/>
</dbReference>
<reference evidence="9" key="1">
    <citation type="submission" date="2016-06" db="UniProtKB">
        <authorList>
            <consortium name="WormBaseParasite"/>
        </authorList>
    </citation>
    <scope>IDENTIFICATION</scope>
</reference>
<dbReference type="Gene3D" id="4.10.280.10">
    <property type="entry name" value="Helix-loop-helix DNA-binding domain"/>
    <property type="match status" value="1"/>
</dbReference>
<feature type="compositionally biased region" description="Low complexity" evidence="5">
    <location>
        <begin position="276"/>
        <end position="288"/>
    </location>
</feature>
<dbReference type="PANTHER" id="PTHR10985">
    <property type="entry name" value="BASIC HELIX-LOOP-HELIX TRANSCRIPTION FACTOR, HES-RELATED"/>
    <property type="match status" value="1"/>
</dbReference>
<evidence type="ECO:0000256" key="4">
    <source>
        <dbReference type="ARBA" id="ARBA00023242"/>
    </source>
</evidence>
<proteinExistence type="predicted"/>
<protein>
    <submittedName>
        <fullName evidence="9">BHLH domain-containing protein</fullName>
    </submittedName>
</protein>
<keyword evidence="4" id="KW-0539">Nucleus</keyword>
<dbReference type="OrthoDB" id="6371181at2759"/>
<dbReference type="WBParaSite" id="ECPE_0000956101-mRNA-1">
    <property type="protein sequence ID" value="ECPE_0000956101-mRNA-1"/>
    <property type="gene ID" value="ECPE_0000956101"/>
</dbReference>
<feature type="region of interest" description="Disordered" evidence="5">
    <location>
        <begin position="272"/>
        <end position="338"/>
    </location>
</feature>
<feature type="domain" description="BHLH" evidence="6">
    <location>
        <begin position="125"/>
        <end position="179"/>
    </location>
</feature>
<dbReference type="InterPro" id="IPR036638">
    <property type="entry name" value="HLH_DNA-bd_sf"/>
</dbReference>
<feature type="region of interest" description="Disordered" evidence="5">
    <location>
        <begin position="97"/>
        <end position="124"/>
    </location>
</feature>
<evidence type="ECO:0000256" key="2">
    <source>
        <dbReference type="ARBA" id="ARBA00023015"/>
    </source>
</evidence>
<keyword evidence="3" id="KW-0804">Transcription</keyword>
<evidence type="ECO:0000256" key="5">
    <source>
        <dbReference type="SAM" id="MobiDB-lite"/>
    </source>
</evidence>
<evidence type="ECO:0000313" key="9">
    <source>
        <dbReference type="WBParaSite" id="ECPE_0000956101-mRNA-1"/>
    </source>
</evidence>
<evidence type="ECO:0000313" key="7">
    <source>
        <dbReference type="EMBL" id="VDP85536.1"/>
    </source>
</evidence>
<dbReference type="AlphaFoldDB" id="A0A183ARE6"/>
<accession>A0A183ARE6</accession>
<evidence type="ECO:0000256" key="1">
    <source>
        <dbReference type="ARBA" id="ARBA00004123"/>
    </source>
</evidence>
<name>A0A183ARE6_9TREM</name>
<evidence type="ECO:0000259" key="6">
    <source>
        <dbReference type="PROSITE" id="PS50888"/>
    </source>
</evidence>
<dbReference type="GO" id="GO:0046983">
    <property type="term" value="F:protein dimerization activity"/>
    <property type="evidence" value="ECO:0007669"/>
    <property type="project" value="InterPro"/>
</dbReference>
<dbReference type="Pfam" id="PF00010">
    <property type="entry name" value="HLH"/>
    <property type="match status" value="1"/>
</dbReference>
<dbReference type="EMBL" id="UZAN01047565">
    <property type="protein sequence ID" value="VDP85536.1"/>
    <property type="molecule type" value="Genomic_DNA"/>
</dbReference>
<keyword evidence="8" id="KW-1185">Reference proteome</keyword>
<dbReference type="InterPro" id="IPR011598">
    <property type="entry name" value="bHLH_dom"/>
</dbReference>
<organism evidence="9">
    <name type="scientific">Echinostoma caproni</name>
    <dbReference type="NCBI Taxonomy" id="27848"/>
    <lineage>
        <taxon>Eukaryota</taxon>
        <taxon>Metazoa</taxon>
        <taxon>Spiralia</taxon>
        <taxon>Lophotrochozoa</taxon>
        <taxon>Platyhelminthes</taxon>
        <taxon>Trematoda</taxon>
        <taxon>Digenea</taxon>
        <taxon>Plagiorchiida</taxon>
        <taxon>Echinostomata</taxon>
        <taxon>Echinostomatoidea</taxon>
        <taxon>Echinostomatidae</taxon>
        <taxon>Echinostoma</taxon>
    </lineage>
</organism>
<feature type="compositionally biased region" description="Basic and acidic residues" evidence="5">
    <location>
        <begin position="319"/>
        <end position="329"/>
    </location>
</feature>
<feature type="compositionally biased region" description="Polar residues" evidence="5">
    <location>
        <begin position="97"/>
        <end position="119"/>
    </location>
</feature>
<dbReference type="SUPFAM" id="SSF47459">
    <property type="entry name" value="HLH, helix-loop-helix DNA-binding domain"/>
    <property type="match status" value="1"/>
</dbReference>
<sequence>MLLGSDKFVPSVRSQLSWLEGGAEEDGGETSDRCPYIRYVAPSEANMFQTSTPYFRNSSSVLTERNTPFAISIQPTTSLLHWSPSTTNKNPYHVEQQLGSQNSLHSESESRVSPASTPLQRLDGIKRRNKPLTEKLRRQRINRALEELRDLIADTTTKMTTRLEKADILELTVKFVKNSLLLARNKPQSDDTENPLCVNQTDNIQMFLYGYASCEATVRRVLKKNMDNSDTNNPEPLSDVCSSVLTELSTQRRLAVTHILSSRQTFAPNVTNITDSSQSATSGSSSAGVELSNGSTESPVDISPTTERDAPCDLSSARGIERMTRHESTNRGNVWRPW</sequence>
<reference evidence="7 8" key="2">
    <citation type="submission" date="2018-11" db="EMBL/GenBank/DDBJ databases">
        <authorList>
            <consortium name="Pathogen Informatics"/>
        </authorList>
    </citation>
    <scope>NUCLEOTIDE SEQUENCE [LARGE SCALE GENOMIC DNA]</scope>
    <source>
        <strain evidence="7 8">Egypt</strain>
    </source>
</reference>
<dbReference type="SMART" id="SM00353">
    <property type="entry name" value="HLH"/>
    <property type="match status" value="1"/>
</dbReference>
<comment type="subcellular location">
    <subcellularLocation>
        <location evidence="1">Nucleus</location>
    </subcellularLocation>
</comment>
<dbReference type="Proteomes" id="UP000272942">
    <property type="component" value="Unassembled WGS sequence"/>
</dbReference>
<evidence type="ECO:0000256" key="3">
    <source>
        <dbReference type="ARBA" id="ARBA00023163"/>
    </source>
</evidence>
<gene>
    <name evidence="7" type="ORF">ECPE_LOCUS9531</name>
</gene>
<keyword evidence="2" id="KW-0805">Transcription regulation</keyword>